<keyword evidence="4" id="KW-0597">Phosphoprotein</keyword>
<dbReference type="PANTHER" id="PTHR45453:SF1">
    <property type="entry name" value="PHOSPHATE REGULON SENSOR PROTEIN PHOR"/>
    <property type="match status" value="1"/>
</dbReference>
<dbReference type="Pfam" id="PF02518">
    <property type="entry name" value="HATPase_c"/>
    <property type="match status" value="1"/>
</dbReference>
<dbReference type="EC" id="2.7.13.3" evidence="3"/>
<evidence type="ECO:0000256" key="3">
    <source>
        <dbReference type="ARBA" id="ARBA00012438"/>
    </source>
</evidence>
<dbReference type="AlphaFoldDB" id="A0A1T4Q823"/>
<evidence type="ECO:0000256" key="5">
    <source>
        <dbReference type="ARBA" id="ARBA00022679"/>
    </source>
</evidence>
<dbReference type="GO" id="GO:0000155">
    <property type="term" value="F:phosphorelay sensor kinase activity"/>
    <property type="evidence" value="ECO:0007669"/>
    <property type="project" value="InterPro"/>
</dbReference>
<accession>A0A1T4Q823</accession>
<evidence type="ECO:0000256" key="4">
    <source>
        <dbReference type="ARBA" id="ARBA00022553"/>
    </source>
</evidence>
<dbReference type="CDD" id="cd00082">
    <property type="entry name" value="HisKA"/>
    <property type="match status" value="1"/>
</dbReference>
<dbReference type="SMART" id="SM00387">
    <property type="entry name" value="HATPase_c"/>
    <property type="match status" value="1"/>
</dbReference>
<name>A0A1T4Q823_9FIRM</name>
<dbReference type="InterPro" id="IPR050351">
    <property type="entry name" value="BphY/WalK/GraS-like"/>
</dbReference>
<dbReference type="GO" id="GO:0005886">
    <property type="term" value="C:plasma membrane"/>
    <property type="evidence" value="ECO:0007669"/>
    <property type="project" value="TreeGrafter"/>
</dbReference>
<evidence type="ECO:0000259" key="8">
    <source>
        <dbReference type="PROSITE" id="PS50109"/>
    </source>
</evidence>
<dbReference type="InterPro" id="IPR036097">
    <property type="entry name" value="HisK_dim/P_sf"/>
</dbReference>
<dbReference type="SUPFAM" id="SSF55874">
    <property type="entry name" value="ATPase domain of HSP90 chaperone/DNA topoisomerase II/histidine kinase"/>
    <property type="match status" value="1"/>
</dbReference>
<feature type="domain" description="Histidine kinase" evidence="8">
    <location>
        <begin position="87"/>
        <end position="299"/>
    </location>
</feature>
<organism evidence="9 10">
    <name type="scientific">Eubacterium ruminantium</name>
    <dbReference type="NCBI Taxonomy" id="42322"/>
    <lineage>
        <taxon>Bacteria</taxon>
        <taxon>Bacillati</taxon>
        <taxon>Bacillota</taxon>
        <taxon>Clostridia</taxon>
        <taxon>Eubacteriales</taxon>
        <taxon>Eubacteriaceae</taxon>
        <taxon>Eubacterium</taxon>
    </lineage>
</organism>
<comment type="catalytic activity">
    <reaction evidence="1">
        <text>ATP + protein L-histidine = ADP + protein N-phospho-L-histidine.</text>
        <dbReference type="EC" id="2.7.13.3"/>
    </reaction>
</comment>
<keyword evidence="5" id="KW-0808">Transferase</keyword>
<dbReference type="EMBL" id="FUXA01000017">
    <property type="protein sequence ID" value="SJZ99950.1"/>
    <property type="molecule type" value="Genomic_DNA"/>
</dbReference>
<dbReference type="GO" id="GO:0016036">
    <property type="term" value="P:cellular response to phosphate starvation"/>
    <property type="evidence" value="ECO:0007669"/>
    <property type="project" value="TreeGrafter"/>
</dbReference>
<evidence type="ECO:0000256" key="1">
    <source>
        <dbReference type="ARBA" id="ARBA00000085"/>
    </source>
</evidence>
<evidence type="ECO:0000256" key="6">
    <source>
        <dbReference type="ARBA" id="ARBA00022777"/>
    </source>
</evidence>
<dbReference type="GO" id="GO:0004721">
    <property type="term" value="F:phosphoprotein phosphatase activity"/>
    <property type="evidence" value="ECO:0007669"/>
    <property type="project" value="TreeGrafter"/>
</dbReference>
<comment type="subcellular location">
    <subcellularLocation>
        <location evidence="2">Membrane</location>
    </subcellularLocation>
</comment>
<evidence type="ECO:0000313" key="9">
    <source>
        <dbReference type="EMBL" id="SJZ99950.1"/>
    </source>
</evidence>
<evidence type="ECO:0000256" key="2">
    <source>
        <dbReference type="ARBA" id="ARBA00004370"/>
    </source>
</evidence>
<keyword evidence="10" id="KW-1185">Reference proteome</keyword>
<keyword evidence="6 9" id="KW-0418">Kinase</keyword>
<reference evidence="9 10" key="1">
    <citation type="submission" date="2017-02" db="EMBL/GenBank/DDBJ databases">
        <authorList>
            <person name="Peterson S.W."/>
        </authorList>
    </citation>
    <scope>NUCLEOTIDE SEQUENCE [LARGE SCALE GENOMIC DNA]</scope>
    <source>
        <strain evidence="9 10">ATCC 17233</strain>
    </source>
</reference>
<dbReference type="SMART" id="SM00388">
    <property type="entry name" value="HisKA"/>
    <property type="match status" value="1"/>
</dbReference>
<dbReference type="OrthoDB" id="335833at2"/>
<proteinExistence type="predicted"/>
<dbReference type="SUPFAM" id="SSF47384">
    <property type="entry name" value="Homodimeric domain of signal transducing histidine kinase"/>
    <property type="match status" value="1"/>
</dbReference>
<sequence>MIVAIIALSILLLFAVSLIIVLRRDMRRISLKAKKIREDGSNNLIRNESGFMSNELIEEMNILLKESRTGKIYYEQKRHEVEQMMTNISHDLRTPLTSALGYIDILKNEDIPWEERVEELWTIERKLIRLNELIDSFFLYSKVISGENKFEKEKVNLIALLEETAGLFYDDYSAKGRDIIMNSKEKRVNILSNRELLIRVFDNLMGNSLKHGEGSLVIDITKCEDEPMVKVVFSNELHDDDVQIDKIFDEFYTTDISRTKGHTGLGLAIAKQFTEILGGKIKASYNDNRFSIILFYSIS</sequence>
<dbReference type="Gene3D" id="1.10.287.130">
    <property type="match status" value="1"/>
</dbReference>
<dbReference type="InterPro" id="IPR003661">
    <property type="entry name" value="HisK_dim/P_dom"/>
</dbReference>
<gene>
    <name evidence="9" type="ORF">SAMN02745110_02301</name>
</gene>
<dbReference type="RefSeq" id="WP_078788092.1">
    <property type="nucleotide sequence ID" value="NZ_FMTO01000017.1"/>
</dbReference>
<evidence type="ECO:0000313" key="10">
    <source>
        <dbReference type="Proteomes" id="UP000189857"/>
    </source>
</evidence>
<dbReference type="PROSITE" id="PS50109">
    <property type="entry name" value="HIS_KIN"/>
    <property type="match status" value="1"/>
</dbReference>
<evidence type="ECO:0000256" key="7">
    <source>
        <dbReference type="ARBA" id="ARBA00023012"/>
    </source>
</evidence>
<dbReference type="InterPro" id="IPR036890">
    <property type="entry name" value="HATPase_C_sf"/>
</dbReference>
<dbReference type="InterPro" id="IPR003594">
    <property type="entry name" value="HATPase_dom"/>
</dbReference>
<dbReference type="InterPro" id="IPR008358">
    <property type="entry name" value="Sig_transdc_His_kin/Pase_MprB"/>
</dbReference>
<dbReference type="Proteomes" id="UP000189857">
    <property type="component" value="Unassembled WGS sequence"/>
</dbReference>
<dbReference type="PANTHER" id="PTHR45453">
    <property type="entry name" value="PHOSPHATE REGULON SENSOR PROTEIN PHOR"/>
    <property type="match status" value="1"/>
</dbReference>
<protein>
    <recommendedName>
        <fullName evidence="3">histidine kinase</fullName>
        <ecNumber evidence="3">2.7.13.3</ecNumber>
    </recommendedName>
</protein>
<dbReference type="InterPro" id="IPR005467">
    <property type="entry name" value="His_kinase_dom"/>
</dbReference>
<dbReference type="Pfam" id="PF00512">
    <property type="entry name" value="HisKA"/>
    <property type="match status" value="1"/>
</dbReference>
<dbReference type="Gene3D" id="3.30.565.10">
    <property type="entry name" value="Histidine kinase-like ATPase, C-terminal domain"/>
    <property type="match status" value="1"/>
</dbReference>
<dbReference type="PRINTS" id="PR01780">
    <property type="entry name" value="LANTIREGPROT"/>
</dbReference>
<keyword evidence="7" id="KW-0902">Two-component regulatory system</keyword>